<dbReference type="InterPro" id="IPR001604">
    <property type="entry name" value="Endo_G_ENPP1-like_dom"/>
</dbReference>
<comment type="caution">
    <text evidence="5">The sequence shown here is derived from an EMBL/GenBank/DDBJ whole genome shotgun (WGS) entry which is preliminary data.</text>
</comment>
<evidence type="ECO:0000259" key="4">
    <source>
        <dbReference type="SMART" id="SM00892"/>
    </source>
</evidence>
<evidence type="ECO:0000313" key="6">
    <source>
        <dbReference type="Proteomes" id="UP001139260"/>
    </source>
</evidence>
<dbReference type="InterPro" id="IPR044925">
    <property type="entry name" value="His-Me_finger_sf"/>
</dbReference>
<proteinExistence type="predicted"/>
<dbReference type="Gene3D" id="3.40.570.10">
    <property type="entry name" value="Extracellular Endonuclease, subunit A"/>
    <property type="match status" value="1"/>
</dbReference>
<dbReference type="InterPro" id="IPR020821">
    <property type="entry name" value="ENPP1-3/EXOG-like_nuc-like"/>
</dbReference>
<dbReference type="GO" id="GO:0046872">
    <property type="term" value="F:metal ion binding"/>
    <property type="evidence" value="ECO:0007669"/>
    <property type="project" value="UniProtKB-KW"/>
</dbReference>
<dbReference type="PROSITE" id="PS51257">
    <property type="entry name" value="PROKAR_LIPOPROTEIN"/>
    <property type="match status" value="1"/>
</dbReference>
<dbReference type="CDD" id="cd00091">
    <property type="entry name" value="NUC"/>
    <property type="match status" value="1"/>
</dbReference>
<dbReference type="SMART" id="SM00892">
    <property type="entry name" value="Endonuclease_NS"/>
    <property type="match status" value="1"/>
</dbReference>
<dbReference type="SMART" id="SM00477">
    <property type="entry name" value="NUC"/>
    <property type="match status" value="1"/>
</dbReference>
<keyword evidence="5" id="KW-0378">Hydrolase</keyword>
<dbReference type="AlphaFoldDB" id="A0A9X1XWB4"/>
<accession>A0A9X1XWB4</accession>
<dbReference type="Pfam" id="PF01223">
    <property type="entry name" value="Endonuclease_NS"/>
    <property type="match status" value="1"/>
</dbReference>
<gene>
    <name evidence="5" type="ORF">MW871_13160</name>
</gene>
<dbReference type="GO" id="GO:0004519">
    <property type="term" value="F:endonuclease activity"/>
    <property type="evidence" value="ECO:0007669"/>
    <property type="project" value="UniProtKB-KW"/>
</dbReference>
<sequence length="281" mass="32521">MIKITINFIPVLFITFFLISCNGKEASIGNSYGNNAKIREADSIEINTKPTDKIDGTFDFYPTSTTNQIVNHDYFSLSYNEKFEQAEWVAYELKKKYILNKHFQRPFFIEDPKVTTRSADWKNYKNSGYDKGHLCPAGDMSFDENAYNDTFYTSNISPQKHKFNDGVWNRLEQKVRYWAVKYDGLYVITGGVLESSLQTIGKEKVSVPNYFYKVLLSKSDGKIKLIAFLIPNEASEKPLYDFVVSVDQIEKMTGIDFFPTLDHKIEEKLESSNDYKAWSFN</sequence>
<protein>
    <submittedName>
        <fullName evidence="5">DNA/RNA non-specific endonuclease</fullName>
    </submittedName>
</protein>
<dbReference type="PANTHER" id="PTHR13966">
    <property type="entry name" value="ENDONUCLEASE RELATED"/>
    <property type="match status" value="1"/>
</dbReference>
<dbReference type="RefSeq" id="WP_248428967.1">
    <property type="nucleotide sequence ID" value="NZ_JALNUB010000008.1"/>
</dbReference>
<organism evidence="5 6">
    <name type="scientific">Flavobacterium pygoscelis</name>
    <dbReference type="NCBI Taxonomy" id="2893176"/>
    <lineage>
        <taxon>Bacteria</taxon>
        <taxon>Pseudomonadati</taxon>
        <taxon>Bacteroidota</taxon>
        <taxon>Flavobacteriia</taxon>
        <taxon>Flavobacteriales</taxon>
        <taxon>Flavobacteriaceae</taxon>
        <taxon>Flavobacterium</taxon>
    </lineage>
</organism>
<keyword evidence="6" id="KW-1185">Reference proteome</keyword>
<dbReference type="PANTHER" id="PTHR13966:SF5">
    <property type="entry name" value="ENDONUCLEASE G, MITOCHONDRIAL"/>
    <property type="match status" value="1"/>
</dbReference>
<evidence type="ECO:0000256" key="2">
    <source>
        <dbReference type="PIRSR" id="PIRSR640255-2"/>
    </source>
</evidence>
<dbReference type="SUPFAM" id="SSF54060">
    <property type="entry name" value="His-Me finger endonucleases"/>
    <property type="match status" value="1"/>
</dbReference>
<dbReference type="InterPro" id="IPR044929">
    <property type="entry name" value="DNA/RNA_non-sp_Endonuclease_sf"/>
</dbReference>
<feature type="active site" description="Proton acceptor" evidence="1">
    <location>
        <position position="133"/>
    </location>
</feature>
<evidence type="ECO:0000256" key="1">
    <source>
        <dbReference type="PIRSR" id="PIRSR640255-1"/>
    </source>
</evidence>
<reference evidence="5" key="1">
    <citation type="submission" date="2022-04" db="EMBL/GenBank/DDBJ databases">
        <title>Flavobacterium pygoscelis sp. nov. isolated from Chinstrap chick (Pygoscelis antarcticus).</title>
        <authorList>
            <person name="Irgang R."/>
            <person name="Poblete-Morales M."/>
            <person name="Avendano-Herrera R."/>
        </authorList>
    </citation>
    <scope>NUCLEOTIDE SEQUENCE</scope>
    <source>
        <strain evidence="5">I-SCBP12n</strain>
    </source>
</reference>
<dbReference type="GO" id="GO:0003676">
    <property type="term" value="F:nucleic acid binding"/>
    <property type="evidence" value="ECO:0007669"/>
    <property type="project" value="InterPro"/>
</dbReference>
<dbReference type="Proteomes" id="UP001139260">
    <property type="component" value="Unassembled WGS sequence"/>
</dbReference>
<dbReference type="EMBL" id="JALNUB010000008">
    <property type="protein sequence ID" value="MCK8142843.1"/>
    <property type="molecule type" value="Genomic_DNA"/>
</dbReference>
<evidence type="ECO:0000259" key="3">
    <source>
        <dbReference type="SMART" id="SM00477"/>
    </source>
</evidence>
<keyword evidence="5" id="KW-0540">Nuclease</keyword>
<keyword evidence="2" id="KW-0479">Metal-binding</keyword>
<evidence type="ECO:0000313" key="5">
    <source>
        <dbReference type="EMBL" id="MCK8142843.1"/>
    </source>
</evidence>
<feature type="binding site" evidence="2">
    <location>
        <position position="164"/>
    </location>
    <ligand>
        <name>Mg(2+)</name>
        <dbReference type="ChEBI" id="CHEBI:18420"/>
        <note>catalytic</note>
    </ligand>
</feature>
<feature type="domain" description="DNA/RNA non-specific endonuclease/pyrophosphatase/phosphodiesterase" evidence="4">
    <location>
        <begin position="71"/>
        <end position="264"/>
    </location>
</feature>
<dbReference type="GO" id="GO:0016787">
    <property type="term" value="F:hydrolase activity"/>
    <property type="evidence" value="ECO:0007669"/>
    <property type="project" value="InterPro"/>
</dbReference>
<name>A0A9X1XWB4_9FLAO</name>
<keyword evidence="5" id="KW-0255">Endonuclease</keyword>
<dbReference type="InterPro" id="IPR040255">
    <property type="entry name" value="Non-specific_endonuclease"/>
</dbReference>
<feature type="domain" description="ENPP1-3/EXOG-like endonuclease/phosphodiesterase" evidence="3">
    <location>
        <begin position="72"/>
        <end position="264"/>
    </location>
</feature>